<accession>A0A8H6HHI4</accession>
<keyword evidence="1" id="KW-1133">Transmembrane helix</keyword>
<keyword evidence="1" id="KW-0472">Membrane</keyword>
<evidence type="ECO:0000256" key="1">
    <source>
        <dbReference type="SAM" id="Phobius"/>
    </source>
</evidence>
<feature type="transmembrane region" description="Helical" evidence="1">
    <location>
        <begin position="12"/>
        <end position="35"/>
    </location>
</feature>
<feature type="transmembrane region" description="Helical" evidence="1">
    <location>
        <begin position="175"/>
        <end position="196"/>
    </location>
</feature>
<name>A0A8H6HHI4_9AGAR</name>
<keyword evidence="3" id="KW-1185">Reference proteome</keyword>
<sequence>MGSESMNASLVHAFISISIVSAVLFALMIFSALVFRKVQRCAIWYSFCASWLAFSASFSLLSFAGQQFNSSQDRDLCLAQAGLVYAAPFLVGCTSTALVAQLLSTILDTISPNTTGVNKRSLFVRILAIVTPWSIWLAVLIGVLLSSSTHRDGVILSPNSTYCVVSSSPVPRLTAVFTTILCIIILSLEVVIAALLFRHRAVKDLFKQSVIMATRVFVFTGVVLTAAVTGLSFVLTERRGAAFDVMISVVPLGTAIIFGSQPDLWQGYLGWIPIQLRCSWHGRRRVSGPRTDVLQPQGTISIHQPTLVIGPHTSMQEGHIMEVEPSSS</sequence>
<organism evidence="2 3">
    <name type="scientific">Ephemerocybe angulata</name>
    <dbReference type="NCBI Taxonomy" id="980116"/>
    <lineage>
        <taxon>Eukaryota</taxon>
        <taxon>Fungi</taxon>
        <taxon>Dikarya</taxon>
        <taxon>Basidiomycota</taxon>
        <taxon>Agaricomycotina</taxon>
        <taxon>Agaricomycetes</taxon>
        <taxon>Agaricomycetidae</taxon>
        <taxon>Agaricales</taxon>
        <taxon>Agaricineae</taxon>
        <taxon>Psathyrellaceae</taxon>
        <taxon>Ephemerocybe</taxon>
    </lineage>
</organism>
<feature type="transmembrane region" description="Helical" evidence="1">
    <location>
        <begin position="42"/>
        <end position="65"/>
    </location>
</feature>
<reference evidence="2 3" key="1">
    <citation type="submission" date="2020-07" db="EMBL/GenBank/DDBJ databases">
        <title>Comparative genomics of pyrophilous fungi reveals a link between fire events and developmental genes.</title>
        <authorList>
            <consortium name="DOE Joint Genome Institute"/>
            <person name="Steindorff A.S."/>
            <person name="Carver A."/>
            <person name="Calhoun S."/>
            <person name="Stillman K."/>
            <person name="Liu H."/>
            <person name="Lipzen A."/>
            <person name="Pangilinan J."/>
            <person name="Labutti K."/>
            <person name="Bruns T.D."/>
            <person name="Grigoriev I.V."/>
        </authorList>
    </citation>
    <scope>NUCLEOTIDE SEQUENCE [LARGE SCALE GENOMIC DNA]</scope>
    <source>
        <strain evidence="2 3">CBS 144469</strain>
    </source>
</reference>
<feature type="transmembrane region" description="Helical" evidence="1">
    <location>
        <begin position="85"/>
        <end position="110"/>
    </location>
</feature>
<dbReference type="Proteomes" id="UP000521943">
    <property type="component" value="Unassembled WGS sequence"/>
</dbReference>
<evidence type="ECO:0000313" key="2">
    <source>
        <dbReference type="EMBL" id="KAF6746277.1"/>
    </source>
</evidence>
<feature type="transmembrane region" description="Helical" evidence="1">
    <location>
        <begin position="122"/>
        <end position="145"/>
    </location>
</feature>
<keyword evidence="1" id="KW-0812">Transmembrane</keyword>
<dbReference type="AlphaFoldDB" id="A0A8H6HHI4"/>
<proteinExistence type="predicted"/>
<comment type="caution">
    <text evidence="2">The sequence shown here is derived from an EMBL/GenBank/DDBJ whole genome shotgun (WGS) entry which is preliminary data.</text>
</comment>
<dbReference type="EMBL" id="JACGCI010000094">
    <property type="protein sequence ID" value="KAF6746277.1"/>
    <property type="molecule type" value="Genomic_DNA"/>
</dbReference>
<feature type="transmembrane region" description="Helical" evidence="1">
    <location>
        <begin position="216"/>
        <end position="235"/>
    </location>
</feature>
<protein>
    <submittedName>
        <fullName evidence="2">Uncharacterized protein</fullName>
    </submittedName>
</protein>
<gene>
    <name evidence="2" type="ORF">DFP72DRAFT_923103</name>
</gene>
<evidence type="ECO:0000313" key="3">
    <source>
        <dbReference type="Proteomes" id="UP000521943"/>
    </source>
</evidence>
<dbReference type="OrthoDB" id="2988301at2759"/>